<keyword evidence="1" id="KW-0472">Membrane</keyword>
<dbReference type="OrthoDB" id="7907064at2"/>
<reference evidence="3 4" key="1">
    <citation type="submission" date="2013-01" db="EMBL/GenBank/DDBJ databases">
        <authorList>
            <person name="Fiebig A."/>
            <person name="Goeker M."/>
            <person name="Klenk H.-P.P."/>
        </authorList>
    </citation>
    <scope>NUCLEOTIDE SEQUENCE [LARGE SCALE GENOMIC DNA]</scope>
    <source>
        <strain evidence="3 4">DSM 24838</strain>
    </source>
</reference>
<dbReference type="STRING" id="1123501.Wenmar_03001"/>
<gene>
    <name evidence="3" type="ORF">Wenmar_03001</name>
</gene>
<name>A0A0D0Q1A0_9RHOB</name>
<dbReference type="RefSeq" id="WP_018301792.1">
    <property type="nucleotide sequence ID" value="NZ_KB902279.1"/>
</dbReference>
<keyword evidence="1" id="KW-0812">Transmembrane</keyword>
<sequence>MTHRLIRALRRFSKAERGSATLEFCILLPGFILIFLSTFELGMLMTRHVMLDRALDLAVREVRLGALTDADHQDLVDAICEHVLVMDTCTTELKLEMRRVDPWTGLAIAPVADCANRDEPGTPPANFANGGQNQLMVLRACALFDPMFPTTGLGASLPRESGGAYALVATSSYVIEPF</sequence>
<dbReference type="Proteomes" id="UP000035100">
    <property type="component" value="Unassembled WGS sequence"/>
</dbReference>
<feature type="domain" description="TadE-like" evidence="2">
    <location>
        <begin position="18"/>
        <end position="60"/>
    </location>
</feature>
<dbReference type="InterPro" id="IPR012495">
    <property type="entry name" value="TadE-like_dom"/>
</dbReference>
<keyword evidence="1" id="KW-1133">Transmembrane helix</keyword>
<organism evidence="3 4">
    <name type="scientific">Wenxinia marina DSM 24838</name>
    <dbReference type="NCBI Taxonomy" id="1123501"/>
    <lineage>
        <taxon>Bacteria</taxon>
        <taxon>Pseudomonadati</taxon>
        <taxon>Pseudomonadota</taxon>
        <taxon>Alphaproteobacteria</taxon>
        <taxon>Rhodobacterales</taxon>
        <taxon>Roseobacteraceae</taxon>
        <taxon>Wenxinia</taxon>
    </lineage>
</organism>
<protein>
    <submittedName>
        <fullName evidence="3">TadE-like protein</fullName>
    </submittedName>
</protein>
<dbReference type="EMBL" id="AONG01000014">
    <property type="protein sequence ID" value="KIQ68354.1"/>
    <property type="molecule type" value="Genomic_DNA"/>
</dbReference>
<evidence type="ECO:0000313" key="3">
    <source>
        <dbReference type="EMBL" id="KIQ68354.1"/>
    </source>
</evidence>
<dbReference type="eggNOG" id="COG4961">
    <property type="taxonomic scope" value="Bacteria"/>
</dbReference>
<evidence type="ECO:0000259" key="2">
    <source>
        <dbReference type="Pfam" id="PF07811"/>
    </source>
</evidence>
<evidence type="ECO:0000256" key="1">
    <source>
        <dbReference type="SAM" id="Phobius"/>
    </source>
</evidence>
<accession>A0A0D0Q1A0</accession>
<feature type="transmembrane region" description="Helical" evidence="1">
    <location>
        <begin position="21"/>
        <end position="45"/>
    </location>
</feature>
<dbReference type="Pfam" id="PF07811">
    <property type="entry name" value="TadE"/>
    <property type="match status" value="1"/>
</dbReference>
<evidence type="ECO:0000313" key="4">
    <source>
        <dbReference type="Proteomes" id="UP000035100"/>
    </source>
</evidence>
<proteinExistence type="predicted"/>
<comment type="caution">
    <text evidence="3">The sequence shown here is derived from an EMBL/GenBank/DDBJ whole genome shotgun (WGS) entry which is preliminary data.</text>
</comment>
<keyword evidence="4" id="KW-1185">Reference proteome</keyword>
<dbReference type="AlphaFoldDB" id="A0A0D0Q1A0"/>